<dbReference type="PROSITE" id="PS00798">
    <property type="entry name" value="ALDOKETO_REDUCTASE_1"/>
    <property type="match status" value="1"/>
</dbReference>
<dbReference type="EMBL" id="CP101990">
    <property type="protein sequence ID" value="UUI69862.1"/>
    <property type="molecule type" value="Genomic_DNA"/>
</dbReference>
<name>A0ABY5KL26_9ACTN</name>
<keyword evidence="2" id="KW-0521">NADP</keyword>
<dbReference type="PRINTS" id="PR00069">
    <property type="entry name" value="ALDKETRDTASE"/>
</dbReference>
<dbReference type="InterPro" id="IPR023210">
    <property type="entry name" value="NADP_OxRdtase_dom"/>
</dbReference>
<dbReference type="PIRSF" id="PIRSF000097">
    <property type="entry name" value="AKR"/>
    <property type="match status" value="1"/>
</dbReference>
<evidence type="ECO:0000313" key="6">
    <source>
        <dbReference type="Proteomes" id="UP001315860"/>
    </source>
</evidence>
<sequence>MTHPAVPNVTLDNGVEMPQLGFGVFQIPPEDTQRVVADALAAGYRHLDTAAAYANEEAVGRAIAASGIPREDLFVTTKLWIQQRSGEDVVKAAFEGSMERLGLERLDLYLIHQPFGDYYSAWRAMQDLYREGAIRAIGVSNFYPDRLVDLIAHSEVTPAVNQIETHPFFQRAEYQQLMAEHGVQIESWGPLAEGKNDIFGQPVLTGIADAHGKSVAQVVLRWLIQRGAVAIPKSVRPERMAENLDIFDFELTDGEMDQIATLDTGSSVIVDHHDPELVRRLNSAAV</sequence>
<dbReference type="Proteomes" id="UP001315860">
    <property type="component" value="Chromosome"/>
</dbReference>
<evidence type="ECO:0000256" key="3">
    <source>
        <dbReference type="ARBA" id="ARBA00023002"/>
    </source>
</evidence>
<dbReference type="InterPro" id="IPR020471">
    <property type="entry name" value="AKR"/>
</dbReference>
<evidence type="ECO:0000313" key="5">
    <source>
        <dbReference type="EMBL" id="UUI69862.1"/>
    </source>
</evidence>
<evidence type="ECO:0000256" key="2">
    <source>
        <dbReference type="ARBA" id="ARBA00022857"/>
    </source>
</evidence>
<dbReference type="PROSITE" id="PS00062">
    <property type="entry name" value="ALDOKETO_REDUCTASE_2"/>
    <property type="match status" value="1"/>
</dbReference>
<evidence type="ECO:0000256" key="1">
    <source>
        <dbReference type="ARBA" id="ARBA00007905"/>
    </source>
</evidence>
<dbReference type="RefSeq" id="WP_232416640.1">
    <property type="nucleotide sequence ID" value="NZ_CP101990.1"/>
</dbReference>
<evidence type="ECO:0000259" key="4">
    <source>
        <dbReference type="Pfam" id="PF00248"/>
    </source>
</evidence>
<dbReference type="Pfam" id="PF00248">
    <property type="entry name" value="Aldo_ket_red"/>
    <property type="match status" value="1"/>
</dbReference>
<keyword evidence="3" id="KW-0560">Oxidoreductase</keyword>
<gene>
    <name evidence="5" type="ORF">NP095_07155</name>
</gene>
<dbReference type="PANTHER" id="PTHR43827">
    <property type="entry name" value="2,5-DIKETO-D-GLUCONIC ACID REDUCTASE"/>
    <property type="match status" value="1"/>
</dbReference>
<comment type="similarity">
    <text evidence="1">Belongs to the aldo/keto reductase family.</text>
</comment>
<dbReference type="CDD" id="cd19133">
    <property type="entry name" value="AKR_AKR5F1"/>
    <property type="match status" value="1"/>
</dbReference>
<dbReference type="InterPro" id="IPR036812">
    <property type="entry name" value="NAD(P)_OxRdtase_dom_sf"/>
</dbReference>
<feature type="domain" description="NADP-dependent oxidoreductase" evidence="4">
    <location>
        <begin position="26"/>
        <end position="262"/>
    </location>
</feature>
<dbReference type="InterPro" id="IPR018170">
    <property type="entry name" value="Aldo/ket_reductase_CS"/>
</dbReference>
<reference evidence="5 6" key="1">
    <citation type="submission" date="2022-07" db="EMBL/GenBank/DDBJ databases">
        <title>Novel species in genus Aeromicrobium.</title>
        <authorList>
            <person name="Ye L."/>
        </authorList>
    </citation>
    <scope>NUCLEOTIDE SEQUENCE [LARGE SCALE GENOMIC DNA]</scope>
    <source>
        <strain evidence="6">zg-Y50</strain>
    </source>
</reference>
<dbReference type="PANTHER" id="PTHR43827:SF3">
    <property type="entry name" value="NADP-DEPENDENT OXIDOREDUCTASE DOMAIN-CONTAINING PROTEIN"/>
    <property type="match status" value="1"/>
</dbReference>
<organism evidence="5 6">
    <name type="scientific">Aeromicrobium duanguangcaii</name>
    <dbReference type="NCBI Taxonomy" id="2968086"/>
    <lineage>
        <taxon>Bacteria</taxon>
        <taxon>Bacillati</taxon>
        <taxon>Actinomycetota</taxon>
        <taxon>Actinomycetes</taxon>
        <taxon>Propionibacteriales</taxon>
        <taxon>Nocardioidaceae</taxon>
        <taxon>Aeromicrobium</taxon>
    </lineage>
</organism>
<keyword evidence="6" id="KW-1185">Reference proteome</keyword>
<protein>
    <submittedName>
        <fullName evidence="5">Aldo/keto reductase</fullName>
    </submittedName>
</protein>
<accession>A0ABY5KL26</accession>
<dbReference type="Gene3D" id="3.20.20.100">
    <property type="entry name" value="NADP-dependent oxidoreductase domain"/>
    <property type="match status" value="1"/>
</dbReference>
<dbReference type="SUPFAM" id="SSF51430">
    <property type="entry name" value="NAD(P)-linked oxidoreductase"/>
    <property type="match status" value="1"/>
</dbReference>
<proteinExistence type="inferred from homology"/>